<evidence type="ECO:0000256" key="3">
    <source>
        <dbReference type="ARBA" id="ARBA00022490"/>
    </source>
</evidence>
<dbReference type="EMBL" id="CAJNRD030001122">
    <property type="protein sequence ID" value="CAG5101261.1"/>
    <property type="molecule type" value="Genomic_DNA"/>
</dbReference>
<protein>
    <submittedName>
        <fullName evidence="11">Similar to Ak6: Adenylate kinase isoenzyme 6 (Rattus norvegicus)</fullName>
    </submittedName>
</protein>
<dbReference type="Proteomes" id="UP000786811">
    <property type="component" value="Unassembled WGS sequence"/>
</dbReference>
<keyword evidence="10" id="KW-0539">Nucleus</keyword>
<evidence type="ECO:0000256" key="5">
    <source>
        <dbReference type="ARBA" id="ARBA00022552"/>
    </source>
</evidence>
<comment type="caution">
    <text evidence="11">The sequence shown here is derived from an EMBL/GenBank/DDBJ whole genome shotgun (WGS) entry which is preliminary data.</text>
</comment>
<evidence type="ECO:0000256" key="9">
    <source>
        <dbReference type="ARBA" id="ARBA00022840"/>
    </source>
</evidence>
<evidence type="ECO:0000256" key="4">
    <source>
        <dbReference type="ARBA" id="ARBA00022517"/>
    </source>
</evidence>
<dbReference type="GO" id="GO:0004017">
    <property type="term" value="F:AMP kinase activity"/>
    <property type="evidence" value="ECO:0007669"/>
    <property type="project" value="UniProtKB-EC"/>
</dbReference>
<keyword evidence="8 11" id="KW-0418">Kinase</keyword>
<proteinExistence type="inferred from homology"/>
<dbReference type="FunFam" id="3.40.50.300:FF:000372">
    <property type="entry name" value="Adenylate kinase isoenzyme 6 homolog"/>
    <property type="match status" value="1"/>
</dbReference>
<dbReference type="GO" id="GO:0005524">
    <property type="term" value="F:ATP binding"/>
    <property type="evidence" value="ECO:0007669"/>
    <property type="project" value="UniProtKB-KW"/>
</dbReference>
<keyword evidence="12" id="KW-1185">Reference proteome</keyword>
<evidence type="ECO:0000256" key="10">
    <source>
        <dbReference type="ARBA" id="ARBA00023242"/>
    </source>
</evidence>
<dbReference type="PANTHER" id="PTHR12595:SF0">
    <property type="entry name" value="ADENYLATE KINASE ISOENZYME 6"/>
    <property type="match status" value="1"/>
</dbReference>
<keyword evidence="5" id="KW-0698">rRNA processing</keyword>
<keyword evidence="7" id="KW-0547">Nucleotide-binding</keyword>
<keyword evidence="6" id="KW-0808">Transferase</keyword>
<sequence length="204" mass="23789">CRRVLTSNFCLHCVNVIHSSLKKKTYNLIYFNQTLPNILITGTPGVGKSTLARRISERTSLVWRDVSKLAEENRCLEEYDPTYQCPILNEDRLLDSMESMMGKGGNIVDYHSAELFPERWFDIVFVVRTNNTILYDRLTARGYQGKKLEDNIECEIFQTILDEAKSSYKEEIVHELESNTQEQIEVNVNRVCLWIEQWKEDNAV</sequence>
<dbReference type="Gene3D" id="3.40.50.300">
    <property type="entry name" value="P-loop containing nucleotide triphosphate hydrolases"/>
    <property type="match status" value="1"/>
</dbReference>
<dbReference type="GO" id="GO:0005634">
    <property type="term" value="C:nucleus"/>
    <property type="evidence" value="ECO:0007669"/>
    <property type="project" value="UniProtKB-SubCell"/>
</dbReference>
<keyword evidence="3" id="KW-0963">Cytoplasm</keyword>
<evidence type="ECO:0000256" key="7">
    <source>
        <dbReference type="ARBA" id="ARBA00022741"/>
    </source>
</evidence>
<evidence type="ECO:0000256" key="1">
    <source>
        <dbReference type="ARBA" id="ARBA00000582"/>
    </source>
</evidence>
<evidence type="ECO:0000313" key="12">
    <source>
        <dbReference type="Proteomes" id="UP000786811"/>
    </source>
</evidence>
<dbReference type="SUPFAM" id="SSF52540">
    <property type="entry name" value="P-loop containing nucleoside triphosphate hydrolases"/>
    <property type="match status" value="1"/>
</dbReference>
<comment type="catalytic activity">
    <reaction evidence="1">
        <text>AMP + ATP = 2 ADP</text>
        <dbReference type="Rhea" id="RHEA:12973"/>
        <dbReference type="ChEBI" id="CHEBI:30616"/>
        <dbReference type="ChEBI" id="CHEBI:456215"/>
        <dbReference type="ChEBI" id="CHEBI:456216"/>
        <dbReference type="EC" id="2.7.4.3"/>
    </reaction>
</comment>
<dbReference type="AlphaFoldDB" id="A0A8J2HHP2"/>
<dbReference type="InterPro" id="IPR027417">
    <property type="entry name" value="P-loop_NTPase"/>
</dbReference>
<feature type="non-terminal residue" evidence="11">
    <location>
        <position position="204"/>
    </location>
</feature>
<dbReference type="GO" id="GO:0006364">
    <property type="term" value="P:rRNA processing"/>
    <property type="evidence" value="ECO:0007669"/>
    <property type="project" value="UniProtKB-KW"/>
</dbReference>
<dbReference type="InterPro" id="IPR020618">
    <property type="entry name" value="Adenyl_kinase_AK6"/>
</dbReference>
<dbReference type="GO" id="GO:0016887">
    <property type="term" value="F:ATP hydrolysis activity"/>
    <property type="evidence" value="ECO:0007669"/>
    <property type="project" value="InterPro"/>
</dbReference>
<accession>A0A8J2HHP2</accession>
<feature type="non-terminal residue" evidence="11">
    <location>
        <position position="1"/>
    </location>
</feature>
<dbReference type="OrthoDB" id="10251185at2759"/>
<dbReference type="Pfam" id="PF13238">
    <property type="entry name" value="AAA_18"/>
    <property type="match status" value="1"/>
</dbReference>
<dbReference type="HAMAP" id="MF_00039">
    <property type="entry name" value="Adenylate_kinase_AK6"/>
    <property type="match status" value="1"/>
</dbReference>
<name>A0A8J2HHP2_COTCN</name>
<comment type="subcellular location">
    <subcellularLocation>
        <location evidence="2">Nucleus</location>
    </subcellularLocation>
</comment>
<evidence type="ECO:0000313" key="11">
    <source>
        <dbReference type="EMBL" id="CAG5101261.1"/>
    </source>
</evidence>
<keyword evidence="4" id="KW-0690">Ribosome biogenesis</keyword>
<evidence type="ECO:0000256" key="6">
    <source>
        <dbReference type="ARBA" id="ARBA00022679"/>
    </source>
</evidence>
<keyword evidence="9" id="KW-0067">ATP-binding</keyword>
<gene>
    <name evidence="11" type="ORF">HICCMSTLAB_LOCUS10334</name>
</gene>
<evidence type="ECO:0000256" key="2">
    <source>
        <dbReference type="ARBA" id="ARBA00004123"/>
    </source>
</evidence>
<reference evidence="11" key="1">
    <citation type="submission" date="2021-04" db="EMBL/GenBank/DDBJ databases">
        <authorList>
            <person name="Chebbi M.A.C M."/>
        </authorList>
    </citation>
    <scope>NUCLEOTIDE SEQUENCE</scope>
</reference>
<organism evidence="11 12">
    <name type="scientific">Cotesia congregata</name>
    <name type="common">Parasitoid wasp</name>
    <name type="synonym">Apanteles congregatus</name>
    <dbReference type="NCBI Taxonomy" id="51543"/>
    <lineage>
        <taxon>Eukaryota</taxon>
        <taxon>Metazoa</taxon>
        <taxon>Ecdysozoa</taxon>
        <taxon>Arthropoda</taxon>
        <taxon>Hexapoda</taxon>
        <taxon>Insecta</taxon>
        <taxon>Pterygota</taxon>
        <taxon>Neoptera</taxon>
        <taxon>Endopterygota</taxon>
        <taxon>Hymenoptera</taxon>
        <taxon>Apocrita</taxon>
        <taxon>Ichneumonoidea</taxon>
        <taxon>Braconidae</taxon>
        <taxon>Microgastrinae</taxon>
        <taxon>Cotesia</taxon>
    </lineage>
</organism>
<dbReference type="PANTHER" id="PTHR12595">
    <property type="entry name" value="POS9-ACTIVATING FACTOR FAP7-RELATED"/>
    <property type="match status" value="1"/>
</dbReference>
<dbReference type="GO" id="GO:0005737">
    <property type="term" value="C:cytoplasm"/>
    <property type="evidence" value="ECO:0007669"/>
    <property type="project" value="TreeGrafter"/>
</dbReference>
<evidence type="ECO:0000256" key="8">
    <source>
        <dbReference type="ARBA" id="ARBA00022777"/>
    </source>
</evidence>